<sequence length="71" mass="7511">QTLLEAKIDLCCGCESGSERKSRLLWMGDSCLVVVVVVIVVVETAKSDAYTPAVSVNGVPSTRNSLGVIQD</sequence>
<accession>A0A2K3KLT1</accession>
<comment type="caution">
    <text evidence="1">The sequence shown here is derived from an EMBL/GenBank/DDBJ whole genome shotgun (WGS) entry which is preliminary data.</text>
</comment>
<reference evidence="1 2" key="1">
    <citation type="journal article" date="2014" name="Am. J. Bot.">
        <title>Genome assembly and annotation for red clover (Trifolium pratense; Fabaceae).</title>
        <authorList>
            <person name="Istvanek J."/>
            <person name="Jaros M."/>
            <person name="Krenek A."/>
            <person name="Repkova J."/>
        </authorList>
    </citation>
    <scope>NUCLEOTIDE SEQUENCE [LARGE SCALE GENOMIC DNA]</scope>
    <source>
        <strain evidence="2">cv. Tatra</strain>
        <tissue evidence="1">Young leaves</tissue>
    </source>
</reference>
<dbReference type="Proteomes" id="UP000236291">
    <property type="component" value="Unassembled WGS sequence"/>
</dbReference>
<evidence type="ECO:0000313" key="2">
    <source>
        <dbReference type="Proteomes" id="UP000236291"/>
    </source>
</evidence>
<dbReference type="AlphaFoldDB" id="A0A2K3KLT1"/>
<protein>
    <submittedName>
        <fullName evidence="1">Uncharacterized protein</fullName>
    </submittedName>
</protein>
<organism evidence="1 2">
    <name type="scientific">Trifolium pratense</name>
    <name type="common">Red clover</name>
    <dbReference type="NCBI Taxonomy" id="57577"/>
    <lineage>
        <taxon>Eukaryota</taxon>
        <taxon>Viridiplantae</taxon>
        <taxon>Streptophyta</taxon>
        <taxon>Embryophyta</taxon>
        <taxon>Tracheophyta</taxon>
        <taxon>Spermatophyta</taxon>
        <taxon>Magnoliopsida</taxon>
        <taxon>eudicotyledons</taxon>
        <taxon>Gunneridae</taxon>
        <taxon>Pentapetalae</taxon>
        <taxon>rosids</taxon>
        <taxon>fabids</taxon>
        <taxon>Fabales</taxon>
        <taxon>Fabaceae</taxon>
        <taxon>Papilionoideae</taxon>
        <taxon>50 kb inversion clade</taxon>
        <taxon>NPAAA clade</taxon>
        <taxon>Hologalegina</taxon>
        <taxon>IRL clade</taxon>
        <taxon>Trifolieae</taxon>
        <taxon>Trifolium</taxon>
    </lineage>
</organism>
<name>A0A2K3KLT1_TRIPR</name>
<reference evidence="1 2" key="2">
    <citation type="journal article" date="2017" name="Front. Plant Sci.">
        <title>Gene Classification and Mining of Molecular Markers Useful in Red Clover (Trifolium pratense) Breeding.</title>
        <authorList>
            <person name="Istvanek J."/>
            <person name="Dluhosova J."/>
            <person name="Dluhos P."/>
            <person name="Patkova L."/>
            <person name="Nedelnik J."/>
            <person name="Repkova J."/>
        </authorList>
    </citation>
    <scope>NUCLEOTIDE SEQUENCE [LARGE SCALE GENOMIC DNA]</scope>
    <source>
        <strain evidence="2">cv. Tatra</strain>
        <tissue evidence="1">Young leaves</tissue>
    </source>
</reference>
<gene>
    <name evidence="1" type="ORF">L195_g063415</name>
</gene>
<proteinExistence type="predicted"/>
<dbReference type="EMBL" id="ASHM01205698">
    <property type="protein sequence ID" value="PNX67219.1"/>
    <property type="molecule type" value="Genomic_DNA"/>
</dbReference>
<feature type="non-terminal residue" evidence="1">
    <location>
        <position position="1"/>
    </location>
</feature>
<evidence type="ECO:0000313" key="1">
    <source>
        <dbReference type="EMBL" id="PNX67219.1"/>
    </source>
</evidence>